<keyword evidence="3" id="KW-0067">ATP-binding</keyword>
<evidence type="ECO:0000259" key="2">
    <source>
        <dbReference type="Pfam" id="PF13538"/>
    </source>
</evidence>
<feature type="domain" description="UvrD-like helicase C-terminal" evidence="2">
    <location>
        <begin position="567"/>
        <end position="615"/>
    </location>
</feature>
<dbReference type="InterPro" id="IPR000212">
    <property type="entry name" value="DNA_helicase_UvrD/REP"/>
</dbReference>
<dbReference type="GO" id="GO:0005524">
    <property type="term" value="F:ATP binding"/>
    <property type="evidence" value="ECO:0007669"/>
    <property type="project" value="UniProtKB-KW"/>
</dbReference>
<keyword evidence="3" id="KW-0547">Nucleotide-binding</keyword>
<sequence length="705" mass="78595">MIDTVWGSTQKPVSARQLAEILSLIPNLSGTLYIGYPIIGTPDGAFPFDALLLSPEKGAVAFDLVEGRELGVFQDRQDDLYAKLHSKLLQYPSLVRGRTLAAPIHTITFAPALPGAAGVAERPVTDTTSLPAVVGEIEWQEDGAFPALASAIQALTTIRKGRRKRTISNGDSRGAKLHALNESIATLDANQNAAVVETVAGVQRIRGLAGSGKTIVLALKVAYLHAQNPDWLIAVTFNTRSLKGQFERLITSFVYEQTSEEPDWSRIKVMHSWGSPSSQGIYYNFTKDHELTYRDFRSAQGAFGEGKEFSGATEEALNQVTKVKETYDAILVDEAQDLPSSFLRMCYSLLKPPHRLIYAYDELQSLTNASLPGPEELFGNDASGNPVVEFSAPMLGEPRQDIILEKCYRNSRPVLATAHALGFGIYREPGGLIQIFEQNQLWEDVGYRVRDGQLEDGHFVSLERTPETSPIFLESHSPIDDLIQFHAFSTRDDQDRWLAQSIIYNIRQEELLSEDIVVINPDPVRTRKVVGNARNMLLHAGIDSSLAGVSNSPDIFFEKDVVTFTGIFRAKGNEAGMVYIVNADDCFDSPIPTTRALIRNRLFTAITRSKAWVRVLGVGPEMHALREEFDRVKQRQFRLDFNYPDEETKKALRIVNRDLTRTERKRLDAKVSDLTSAIEALENGDVRMEDLPEALRRRLKDLFGQ</sequence>
<evidence type="ECO:0000313" key="3">
    <source>
        <dbReference type="EMBL" id="MDT9600823.1"/>
    </source>
</evidence>
<evidence type="ECO:0000256" key="1">
    <source>
        <dbReference type="ARBA" id="ARBA00034923"/>
    </source>
</evidence>
<dbReference type="Pfam" id="PF13538">
    <property type="entry name" value="UvrD_C_2"/>
    <property type="match status" value="1"/>
</dbReference>
<dbReference type="InterPro" id="IPR027417">
    <property type="entry name" value="P-loop_NTPase"/>
</dbReference>
<dbReference type="EMBL" id="JAVUPU010000012">
    <property type="protein sequence ID" value="MDT9600823.1"/>
    <property type="molecule type" value="Genomic_DNA"/>
</dbReference>
<reference evidence="3 4" key="1">
    <citation type="submission" date="2023-05" db="EMBL/GenBank/DDBJ databases">
        <authorList>
            <person name="Guo Y."/>
        </authorList>
    </citation>
    <scope>NUCLEOTIDE SEQUENCE [LARGE SCALE GENOMIC DNA]</scope>
    <source>
        <strain evidence="3 4">GR2756</strain>
    </source>
</reference>
<keyword evidence="4" id="KW-1185">Reference proteome</keyword>
<name>A0ABU3QCV6_9SPHN</name>
<comment type="caution">
    <text evidence="3">The sequence shown here is derived from an EMBL/GenBank/DDBJ whole genome shotgun (WGS) entry which is preliminary data.</text>
</comment>
<dbReference type="Proteomes" id="UP001259572">
    <property type="component" value="Unassembled WGS sequence"/>
</dbReference>
<dbReference type="PANTHER" id="PTHR11070">
    <property type="entry name" value="UVRD / RECB / PCRA DNA HELICASE FAMILY MEMBER"/>
    <property type="match status" value="1"/>
</dbReference>
<gene>
    <name evidence="3" type="ORF">RQX22_17815</name>
</gene>
<dbReference type="PANTHER" id="PTHR11070:SF2">
    <property type="entry name" value="ATP-DEPENDENT DNA HELICASE SRS2"/>
    <property type="match status" value="1"/>
</dbReference>
<organism evidence="3 4">
    <name type="scientific">Sphingosinicella rhizophila</name>
    <dbReference type="NCBI Taxonomy" id="3050082"/>
    <lineage>
        <taxon>Bacteria</taxon>
        <taxon>Pseudomonadati</taxon>
        <taxon>Pseudomonadota</taxon>
        <taxon>Alphaproteobacteria</taxon>
        <taxon>Sphingomonadales</taxon>
        <taxon>Sphingosinicellaceae</taxon>
        <taxon>Sphingosinicella</taxon>
    </lineage>
</organism>
<accession>A0ABU3QCV6</accession>
<proteinExistence type="predicted"/>
<evidence type="ECO:0000313" key="4">
    <source>
        <dbReference type="Proteomes" id="UP001259572"/>
    </source>
</evidence>
<dbReference type="RefSeq" id="WP_315728338.1">
    <property type="nucleotide sequence ID" value="NZ_JAVUPU010000012.1"/>
</dbReference>
<dbReference type="Gene3D" id="3.40.50.300">
    <property type="entry name" value="P-loop containing nucleotide triphosphate hydrolases"/>
    <property type="match status" value="2"/>
</dbReference>
<dbReference type="SUPFAM" id="SSF52540">
    <property type="entry name" value="P-loop containing nucleoside triphosphate hydrolases"/>
    <property type="match status" value="1"/>
</dbReference>
<dbReference type="InterPro" id="IPR027785">
    <property type="entry name" value="UvrD-like_helicase_C"/>
</dbReference>
<protein>
    <recommendedName>
        <fullName evidence="1">DNA 3'-5' helicase II</fullName>
    </recommendedName>
</protein>